<dbReference type="SUPFAM" id="SSF47598">
    <property type="entry name" value="Ribbon-helix-helix"/>
    <property type="match status" value="1"/>
</dbReference>
<dbReference type="InterPro" id="IPR005569">
    <property type="entry name" value="Arc_DNA-bd_dom"/>
</dbReference>
<dbReference type="RefSeq" id="WP_386071695.1">
    <property type="nucleotide sequence ID" value="NZ_JBHTJT010000002.1"/>
</dbReference>
<reference evidence="3" key="1">
    <citation type="journal article" date="2019" name="Int. J. Syst. Evol. Microbiol.">
        <title>The Global Catalogue of Microorganisms (GCM) 10K type strain sequencing project: providing services to taxonomists for standard genome sequencing and annotation.</title>
        <authorList>
            <consortium name="The Broad Institute Genomics Platform"/>
            <consortium name="The Broad Institute Genome Sequencing Center for Infectious Disease"/>
            <person name="Wu L."/>
            <person name="Ma J."/>
        </authorList>
    </citation>
    <scope>NUCLEOTIDE SEQUENCE [LARGE SCALE GENOMIC DNA]</scope>
    <source>
        <strain evidence="3">CCUG 60524</strain>
    </source>
</reference>
<accession>A0ABW3IJV8</accession>
<gene>
    <name evidence="2" type="ORF">ACFQ2S_00095</name>
</gene>
<dbReference type="InterPro" id="IPR010985">
    <property type="entry name" value="Ribbon_hlx_hlx"/>
</dbReference>
<evidence type="ECO:0000313" key="3">
    <source>
        <dbReference type="Proteomes" id="UP001597108"/>
    </source>
</evidence>
<proteinExistence type="predicted"/>
<organism evidence="2 3">
    <name type="scientific">Tropicimonas aquimaris</name>
    <dbReference type="NCBI Taxonomy" id="914152"/>
    <lineage>
        <taxon>Bacteria</taxon>
        <taxon>Pseudomonadati</taxon>
        <taxon>Pseudomonadota</taxon>
        <taxon>Alphaproteobacteria</taxon>
        <taxon>Rhodobacterales</taxon>
        <taxon>Roseobacteraceae</taxon>
        <taxon>Tropicimonas</taxon>
    </lineage>
</organism>
<keyword evidence="3" id="KW-1185">Reference proteome</keyword>
<dbReference type="Gene3D" id="1.10.1220.10">
    <property type="entry name" value="Met repressor-like"/>
    <property type="match status" value="1"/>
</dbReference>
<protein>
    <submittedName>
        <fullName evidence="2">Arc family DNA-binding protein</fullName>
    </submittedName>
</protein>
<dbReference type="EMBL" id="JBHTJT010000002">
    <property type="protein sequence ID" value="MFD0978043.1"/>
    <property type="molecule type" value="Genomic_DNA"/>
</dbReference>
<name>A0ABW3IJV8_9RHOB</name>
<comment type="caution">
    <text evidence="2">The sequence shown here is derived from an EMBL/GenBank/DDBJ whole genome shotgun (WGS) entry which is preliminary data.</text>
</comment>
<dbReference type="InterPro" id="IPR013321">
    <property type="entry name" value="Arc_rbn_hlx_hlx"/>
</dbReference>
<keyword evidence="2" id="KW-0238">DNA-binding</keyword>
<feature type="domain" description="Arc-like DNA binding" evidence="1">
    <location>
        <begin position="14"/>
        <end position="53"/>
    </location>
</feature>
<dbReference type="GO" id="GO:0003677">
    <property type="term" value="F:DNA binding"/>
    <property type="evidence" value="ECO:0007669"/>
    <property type="project" value="UniProtKB-KW"/>
</dbReference>
<dbReference type="Pfam" id="PF03869">
    <property type="entry name" value="Arc"/>
    <property type="match status" value="1"/>
</dbReference>
<dbReference type="Proteomes" id="UP001597108">
    <property type="component" value="Unassembled WGS sequence"/>
</dbReference>
<sequence length="141" mass="16035">MWLIASMSENTPQTQDKFIVRLPDGMRDHIKAKAAKNNRSMNAEIVHALEEHLRPRFIIDMGDPNDYTPADARAELVDEGPPPPPVVFSPEMKRALQSIVGQVQADLERRINDFLWMNEAISEREELEADFGPPKSLDKND</sequence>
<evidence type="ECO:0000259" key="1">
    <source>
        <dbReference type="Pfam" id="PF03869"/>
    </source>
</evidence>
<evidence type="ECO:0000313" key="2">
    <source>
        <dbReference type="EMBL" id="MFD0978043.1"/>
    </source>
</evidence>